<dbReference type="Proteomes" id="UP000186804">
    <property type="component" value="Unassembled WGS sequence"/>
</dbReference>
<dbReference type="VEuPathDB" id="CryptoDB:cand_019400"/>
<accession>A0A1J4M9L6</accession>
<reference evidence="2 3" key="1">
    <citation type="submission" date="2016-10" db="EMBL/GenBank/DDBJ databases">
        <title>Reductive evolution of mitochondrial metabolism and differential evolution of invasion-related proteins in Cryptosporidium.</title>
        <authorList>
            <person name="Liu S."/>
            <person name="Roellig D.M."/>
            <person name="Guo Y."/>
            <person name="Li N."/>
            <person name="Frace M.A."/>
            <person name="Tang K."/>
            <person name="Zhang L."/>
            <person name="Feng Y."/>
            <person name="Xiao L."/>
        </authorList>
    </citation>
    <scope>NUCLEOTIDE SEQUENCE [LARGE SCALE GENOMIC DNA]</scope>
    <source>
        <strain evidence="2">30847</strain>
    </source>
</reference>
<dbReference type="GeneID" id="92366124"/>
<evidence type="ECO:0000313" key="3">
    <source>
        <dbReference type="Proteomes" id="UP000186804"/>
    </source>
</evidence>
<evidence type="ECO:0000313" key="2">
    <source>
        <dbReference type="EMBL" id="OII70913.1"/>
    </source>
</evidence>
<dbReference type="AlphaFoldDB" id="A0A1J4M9L6"/>
<protein>
    <submittedName>
        <fullName evidence="2">Uncharacterized protein</fullName>
    </submittedName>
</protein>
<keyword evidence="1" id="KW-0732">Signal</keyword>
<comment type="caution">
    <text evidence="2">The sequence shown here is derived from an EMBL/GenBank/DDBJ whole genome shotgun (WGS) entry which is preliminary data.</text>
</comment>
<dbReference type="OrthoDB" id="343932at2759"/>
<name>A0A1J4M9L6_9CRYT</name>
<feature type="chain" id="PRO_5012882028" evidence="1">
    <location>
        <begin position="28"/>
        <end position="337"/>
    </location>
</feature>
<gene>
    <name evidence="2" type="ORF">cand_019400</name>
</gene>
<dbReference type="EMBL" id="LRBS01000127">
    <property type="protein sequence ID" value="OII70913.1"/>
    <property type="molecule type" value="Genomic_DNA"/>
</dbReference>
<evidence type="ECO:0000256" key="1">
    <source>
        <dbReference type="SAM" id="SignalP"/>
    </source>
</evidence>
<sequence length="337" mass="38228">MVLVFNFFSLYIFLNILLGHHFTSIHCIDIDTISLDYQGGMQILGDPGNTIHSSTVLPLVPDDLGKLLILAVYNGGILDKYILSGSYEYRSTSNDTRVMLFATNRRLICVFGALKQVDFLIEATGGNAIVTHGNFTFLFNTLILKSHDEFDNFDFWSHFFYRCHRTDQLKHVEKISDEVVQSWHIVTPPASWNYITSTIYPKNIKVEKVISLITQDDEDEESEIKDFGGQSSIQIHPSSRLQGVIVSSPNLLIGIILPPNMNYTINIYVGMIYASNGNIFYIPNGLFYDTYIKYYTNSPWGYKVSFDKDLKRVISFVKDKMEFGGSTTKLVNGLSTP</sequence>
<dbReference type="RefSeq" id="XP_067066358.1">
    <property type="nucleotide sequence ID" value="XM_067212170.1"/>
</dbReference>
<feature type="non-terminal residue" evidence="2">
    <location>
        <position position="337"/>
    </location>
</feature>
<proteinExistence type="predicted"/>
<keyword evidence="3" id="KW-1185">Reference proteome</keyword>
<feature type="signal peptide" evidence="1">
    <location>
        <begin position="1"/>
        <end position="27"/>
    </location>
</feature>
<organism evidence="2 3">
    <name type="scientific">Cryptosporidium andersoni</name>
    <dbReference type="NCBI Taxonomy" id="117008"/>
    <lineage>
        <taxon>Eukaryota</taxon>
        <taxon>Sar</taxon>
        <taxon>Alveolata</taxon>
        <taxon>Apicomplexa</taxon>
        <taxon>Conoidasida</taxon>
        <taxon>Coccidia</taxon>
        <taxon>Eucoccidiorida</taxon>
        <taxon>Eimeriorina</taxon>
        <taxon>Cryptosporidiidae</taxon>
        <taxon>Cryptosporidium</taxon>
    </lineage>
</organism>